<dbReference type="Proteomes" id="UP001148838">
    <property type="component" value="Unassembled WGS sequence"/>
</dbReference>
<sequence length="269" mass="32201">LKEKITENEKLNEDNVETAWKKIKDNIINAATEAIGKRKVNINNRKRFMKPWFNEEVKKLVTEKRQTYVEYKNKVKTHEEYKAIRNVVNDKIKQIKQNYWEKFSKDMEKDLYGGQKKVWKMLRNRKKPINEYLQIPSISPEGWVTYFQKLYDNEEEVNNEFITTIEEEIIPIPIKDIQDTITQLKNRKAPGVDNISNEMIKYGGSLLVEEIHKLFRKIYSNMEIPAQWKESITIPIFKKGMKGTRELQRHLFIEFNSEITDKDNIQRNN</sequence>
<accession>A0ABQ8SQS7</accession>
<evidence type="ECO:0000313" key="2">
    <source>
        <dbReference type="Proteomes" id="UP001148838"/>
    </source>
</evidence>
<organism evidence="1 2">
    <name type="scientific">Periplaneta americana</name>
    <name type="common">American cockroach</name>
    <name type="synonym">Blatta americana</name>
    <dbReference type="NCBI Taxonomy" id="6978"/>
    <lineage>
        <taxon>Eukaryota</taxon>
        <taxon>Metazoa</taxon>
        <taxon>Ecdysozoa</taxon>
        <taxon>Arthropoda</taxon>
        <taxon>Hexapoda</taxon>
        <taxon>Insecta</taxon>
        <taxon>Pterygota</taxon>
        <taxon>Neoptera</taxon>
        <taxon>Polyneoptera</taxon>
        <taxon>Dictyoptera</taxon>
        <taxon>Blattodea</taxon>
        <taxon>Blattoidea</taxon>
        <taxon>Blattidae</taxon>
        <taxon>Blattinae</taxon>
        <taxon>Periplaneta</taxon>
    </lineage>
</organism>
<keyword evidence="2" id="KW-1185">Reference proteome</keyword>
<comment type="caution">
    <text evidence="1">The sequence shown here is derived from an EMBL/GenBank/DDBJ whole genome shotgun (WGS) entry which is preliminary data.</text>
</comment>
<reference evidence="1 2" key="1">
    <citation type="journal article" date="2022" name="Allergy">
        <title>Genome assembly and annotation of Periplaneta americana reveal a comprehensive cockroach allergen profile.</title>
        <authorList>
            <person name="Wang L."/>
            <person name="Xiong Q."/>
            <person name="Saelim N."/>
            <person name="Wang L."/>
            <person name="Nong W."/>
            <person name="Wan A.T."/>
            <person name="Shi M."/>
            <person name="Liu X."/>
            <person name="Cao Q."/>
            <person name="Hui J.H.L."/>
            <person name="Sookrung N."/>
            <person name="Leung T.F."/>
            <person name="Tungtrongchitr A."/>
            <person name="Tsui S.K.W."/>
        </authorList>
    </citation>
    <scope>NUCLEOTIDE SEQUENCE [LARGE SCALE GENOMIC DNA]</scope>
    <source>
        <strain evidence="1">PWHHKU_190912</strain>
    </source>
</reference>
<dbReference type="PANTHER" id="PTHR47510:SF3">
    <property type="entry name" value="ENDO_EXONUCLEASE_PHOSPHATASE DOMAIN-CONTAINING PROTEIN"/>
    <property type="match status" value="1"/>
</dbReference>
<gene>
    <name evidence="1" type="ORF">ANN_18990</name>
</gene>
<dbReference type="EMBL" id="JAJSOF020000023">
    <property type="protein sequence ID" value="KAJ4436358.1"/>
    <property type="molecule type" value="Genomic_DNA"/>
</dbReference>
<feature type="non-terminal residue" evidence="1">
    <location>
        <position position="1"/>
    </location>
</feature>
<evidence type="ECO:0000313" key="1">
    <source>
        <dbReference type="EMBL" id="KAJ4436358.1"/>
    </source>
</evidence>
<name>A0ABQ8SQS7_PERAM</name>
<dbReference type="PANTHER" id="PTHR47510">
    <property type="entry name" value="REVERSE TRANSCRIPTASE DOMAIN-CONTAINING PROTEIN"/>
    <property type="match status" value="1"/>
</dbReference>
<proteinExistence type="predicted"/>
<protein>
    <submittedName>
        <fullName evidence="1">Uncharacterized protein</fullName>
    </submittedName>
</protein>